<evidence type="ECO:0000256" key="4">
    <source>
        <dbReference type="ARBA" id="ARBA00023139"/>
    </source>
</evidence>
<feature type="chain" id="PRO_5021239627" description="Peptidoglycan-associated lipoprotein" evidence="10">
    <location>
        <begin position="21"/>
        <end position="199"/>
    </location>
</feature>
<dbReference type="InterPro" id="IPR050330">
    <property type="entry name" value="Bact_OuterMem_StrucFunc"/>
</dbReference>
<dbReference type="PANTHER" id="PTHR30329">
    <property type="entry name" value="STATOR ELEMENT OF FLAGELLAR MOTOR COMPLEX"/>
    <property type="match status" value="1"/>
</dbReference>
<sequence length="199" mass="20728">MYQSSLKTMHLLMIPGLAIALAMTGCASRKPATTANTTATAGNGTTGAGTGASSTGLGSNGDINSTGLNGTGANGNGPIDAVRQALAARVVHFDYDSSDLSQTDVATLNAHARYLSQNNGARVTLTGHTDERGTREYNMALGERRAKSVQAFLVTNGARNEQIETVSYGKEQPVNEGHNDAAWAENRRVEINYSAGAPN</sequence>
<evidence type="ECO:0000256" key="3">
    <source>
        <dbReference type="ARBA" id="ARBA00023136"/>
    </source>
</evidence>
<dbReference type="AlphaFoldDB" id="A0A4Y7XGY5"/>
<dbReference type="PANTHER" id="PTHR30329:SF21">
    <property type="entry name" value="LIPOPROTEIN YIAD-RELATED"/>
    <property type="match status" value="1"/>
</dbReference>
<keyword evidence="3 8" id="KW-0472">Membrane</keyword>
<dbReference type="Proteomes" id="UP000297834">
    <property type="component" value="Unassembled WGS sequence"/>
</dbReference>
<keyword evidence="2 8" id="KW-0732">Signal</keyword>
<dbReference type="PRINTS" id="PR01021">
    <property type="entry name" value="OMPADOMAIN"/>
</dbReference>
<evidence type="ECO:0000256" key="6">
    <source>
        <dbReference type="ARBA" id="ARBA00023288"/>
    </source>
</evidence>
<keyword evidence="5 8" id="KW-0998">Cell outer membrane</keyword>
<dbReference type="Pfam" id="PF00691">
    <property type="entry name" value="OmpA"/>
    <property type="match status" value="1"/>
</dbReference>
<reference evidence="12 13" key="1">
    <citation type="submission" date="2019-03" db="EMBL/GenBank/DDBJ databases">
        <title>Alkanindiges illinoisensis: a potential pathogenic isolated from ascites of a gastric cancer patient with abdominal metastasis.</title>
        <authorList>
            <person name="Hu X."/>
            <person name="Yang B."/>
            <person name="Yan X."/>
            <person name="Lin L."/>
            <person name="Zhao H."/>
            <person name="Zhou F."/>
            <person name="Su B."/>
            <person name="Chen J."/>
            <person name="Rui Y."/>
            <person name="Wang Q."/>
            <person name="Zheng L."/>
        </authorList>
    </citation>
    <scope>NUCLEOTIDE SEQUENCE [LARGE SCALE GENOMIC DNA]</scope>
    <source>
        <strain evidence="12 13">NFYY 23406</strain>
    </source>
</reference>
<keyword evidence="1 8" id="KW-0132">Cell division</keyword>
<comment type="caution">
    <text evidence="12">The sequence shown here is derived from an EMBL/GenBank/DDBJ whole genome shotgun (WGS) entry which is preliminary data.</text>
</comment>
<accession>A0A4Y7XGY5</accession>
<dbReference type="InterPro" id="IPR014169">
    <property type="entry name" value="Pal_lipo_C"/>
</dbReference>
<dbReference type="PROSITE" id="PS51257">
    <property type="entry name" value="PROKAR_LIPOPROTEIN"/>
    <property type="match status" value="1"/>
</dbReference>
<proteinExistence type="inferred from homology"/>
<dbReference type="SUPFAM" id="SSF103088">
    <property type="entry name" value="OmpA-like"/>
    <property type="match status" value="1"/>
</dbReference>
<evidence type="ECO:0000256" key="2">
    <source>
        <dbReference type="ARBA" id="ARBA00022729"/>
    </source>
</evidence>
<dbReference type="InterPro" id="IPR039001">
    <property type="entry name" value="Pal"/>
</dbReference>
<evidence type="ECO:0000256" key="8">
    <source>
        <dbReference type="HAMAP-Rule" id="MF_02204"/>
    </source>
</evidence>
<feature type="region of interest" description="Disordered" evidence="9">
    <location>
        <begin position="34"/>
        <end position="63"/>
    </location>
</feature>
<dbReference type="PROSITE" id="PS51123">
    <property type="entry name" value="OMPA_2"/>
    <property type="match status" value="1"/>
</dbReference>
<gene>
    <name evidence="8 12" type="primary">pal</name>
    <name evidence="12" type="ORF">E2B99_00310</name>
</gene>
<comment type="subunit">
    <text evidence="8">The Tol-Pal system is composed of five core proteins: the inner membrane proteins TolA, TolQ and TolR, the periplasmic protein TolB and the outer membrane protein Pal. They form a network linking the inner and outer membranes and the peptidoglycan layer.</text>
</comment>
<feature type="compositionally biased region" description="Low complexity" evidence="9">
    <location>
        <begin position="51"/>
        <end position="63"/>
    </location>
</feature>
<comment type="similarity">
    <text evidence="8">Belongs to the Pal lipoprotein family.</text>
</comment>
<comment type="function">
    <text evidence="8">Part of the Tol-Pal system, which plays a role in outer membrane invagination during cell division and is important for maintaining outer membrane integrity.</text>
</comment>
<evidence type="ECO:0000256" key="5">
    <source>
        <dbReference type="ARBA" id="ARBA00023237"/>
    </source>
</evidence>
<dbReference type="Gene3D" id="3.30.1330.60">
    <property type="entry name" value="OmpA-like domain"/>
    <property type="match status" value="1"/>
</dbReference>
<dbReference type="STRING" id="1120977.GCA_000619845_00143"/>
<dbReference type="NCBIfam" id="TIGR02802">
    <property type="entry name" value="Pal_lipo"/>
    <property type="match status" value="1"/>
</dbReference>
<evidence type="ECO:0000313" key="12">
    <source>
        <dbReference type="EMBL" id="TEU30838.1"/>
    </source>
</evidence>
<dbReference type="InterPro" id="IPR036737">
    <property type="entry name" value="OmpA-like_sf"/>
</dbReference>
<evidence type="ECO:0000313" key="13">
    <source>
        <dbReference type="Proteomes" id="UP000297834"/>
    </source>
</evidence>
<evidence type="ECO:0000256" key="10">
    <source>
        <dbReference type="SAM" id="SignalP"/>
    </source>
</evidence>
<dbReference type="HAMAP" id="MF_02204">
    <property type="entry name" value="Pal"/>
    <property type="match status" value="1"/>
</dbReference>
<comment type="subcellular location">
    <subcellularLocation>
        <location evidence="8">Cell outer membrane</location>
        <topology evidence="8">Lipid-anchor</topology>
    </subcellularLocation>
</comment>
<keyword evidence="6 8" id="KW-0449">Lipoprotein</keyword>
<name>A0A4Y7XGY5_9GAMM</name>
<protein>
    <recommendedName>
        <fullName evidence="8">Peptidoglycan-associated lipoprotein</fullName>
        <shortName evidence="8">PAL</shortName>
    </recommendedName>
</protein>
<evidence type="ECO:0000256" key="7">
    <source>
        <dbReference type="ARBA" id="ARBA00023306"/>
    </source>
</evidence>
<dbReference type="GO" id="GO:0051301">
    <property type="term" value="P:cell division"/>
    <property type="evidence" value="ECO:0007669"/>
    <property type="project" value="UniProtKB-UniRule"/>
</dbReference>
<dbReference type="RefSeq" id="WP_134243019.1">
    <property type="nucleotide sequence ID" value="NZ_SNTY01000003.1"/>
</dbReference>
<dbReference type="InterPro" id="IPR006664">
    <property type="entry name" value="OMP_bac"/>
</dbReference>
<dbReference type="OrthoDB" id="9809164at2"/>
<dbReference type="CDD" id="cd07185">
    <property type="entry name" value="OmpA_C-like"/>
    <property type="match status" value="1"/>
</dbReference>
<dbReference type="InterPro" id="IPR006665">
    <property type="entry name" value="OmpA-like"/>
</dbReference>
<evidence type="ECO:0000256" key="9">
    <source>
        <dbReference type="SAM" id="MobiDB-lite"/>
    </source>
</evidence>
<dbReference type="EMBL" id="SNTY01000003">
    <property type="protein sequence ID" value="TEU30838.1"/>
    <property type="molecule type" value="Genomic_DNA"/>
</dbReference>
<feature type="signal peptide" evidence="10">
    <location>
        <begin position="1"/>
        <end position="20"/>
    </location>
</feature>
<keyword evidence="4 8" id="KW-0564">Palmitate</keyword>
<organism evidence="12 13">
    <name type="scientific">Alkanindiges illinoisensis</name>
    <dbReference type="NCBI Taxonomy" id="197183"/>
    <lineage>
        <taxon>Bacteria</taxon>
        <taxon>Pseudomonadati</taxon>
        <taxon>Pseudomonadota</taxon>
        <taxon>Gammaproteobacteria</taxon>
        <taxon>Moraxellales</taxon>
        <taxon>Moraxellaceae</taxon>
        <taxon>Alkanindiges</taxon>
    </lineage>
</organism>
<evidence type="ECO:0000256" key="1">
    <source>
        <dbReference type="ARBA" id="ARBA00022618"/>
    </source>
</evidence>
<feature type="domain" description="OmpA-like" evidence="11">
    <location>
        <begin position="80"/>
        <end position="197"/>
    </location>
</feature>
<dbReference type="GO" id="GO:0009279">
    <property type="term" value="C:cell outer membrane"/>
    <property type="evidence" value="ECO:0007669"/>
    <property type="project" value="UniProtKB-SubCell"/>
</dbReference>
<feature type="compositionally biased region" description="Low complexity" evidence="9">
    <location>
        <begin position="34"/>
        <end position="43"/>
    </location>
</feature>
<keyword evidence="7 8" id="KW-0131">Cell cycle</keyword>
<keyword evidence="13" id="KW-1185">Reference proteome</keyword>
<evidence type="ECO:0000259" key="11">
    <source>
        <dbReference type="PROSITE" id="PS51123"/>
    </source>
</evidence>